<evidence type="ECO:0000313" key="1">
    <source>
        <dbReference type="EMBL" id="EWS77616.1"/>
    </source>
</evidence>
<accession>Z9JIH4</accession>
<sequence length="65" mass="7546">MSFDQVTQFINYVVKFADQPVIDVFDSFALVRLDFCVDASAPWLDRSLSQCCLLFVIELLCWYTV</sequence>
<organism evidence="1">
    <name type="scientific">Xylella taiwanensis</name>
    <dbReference type="NCBI Taxonomy" id="1444770"/>
    <lineage>
        <taxon>Bacteria</taxon>
        <taxon>Pseudomonadati</taxon>
        <taxon>Pseudomonadota</taxon>
        <taxon>Gammaproteobacteria</taxon>
        <taxon>Lysobacterales</taxon>
        <taxon>Lysobacteraceae</taxon>
        <taxon>Xylella</taxon>
    </lineage>
</organism>
<dbReference type="EMBL" id="JDSQ01000017">
    <property type="protein sequence ID" value="EWS77616.1"/>
    <property type="molecule type" value="Genomic_DNA"/>
</dbReference>
<dbReference type="PATRIC" id="fig|1444770.3.peg.2376"/>
<gene>
    <name evidence="1" type="ORF">AF72_10005</name>
</gene>
<proteinExistence type="predicted"/>
<protein>
    <submittedName>
        <fullName evidence="1">Uncharacterized protein</fullName>
    </submittedName>
</protein>
<name>Z9JIH4_9GAMM</name>
<dbReference type="Proteomes" id="UP000020406">
    <property type="component" value="Unassembled WGS sequence"/>
</dbReference>
<dbReference type="AlphaFoldDB" id="Z9JIH4"/>
<reference evidence="1" key="1">
    <citation type="journal article" date="2014" name="Genome Announc.">
        <title>Draft Genome Sequence of Xylella fastidiosa Pear Leaf Scorch Strain in Taiwan.</title>
        <authorList>
            <person name="Su C.C."/>
            <person name="Deng W.L."/>
            <person name="Jan F.J."/>
            <person name="Chang C.J."/>
            <person name="Huang H."/>
            <person name="Chen J."/>
        </authorList>
    </citation>
    <scope>NUCLEOTIDE SEQUENCE [LARGE SCALE GENOMIC DNA]</scope>
    <source>
        <strain evidence="1">PLS229</strain>
    </source>
</reference>
<comment type="caution">
    <text evidence="1">The sequence shown here is derived from an EMBL/GenBank/DDBJ whole genome shotgun (WGS) entry which is preliminary data.</text>
</comment>